<dbReference type="GO" id="GO:0006508">
    <property type="term" value="P:proteolysis"/>
    <property type="evidence" value="ECO:0007669"/>
    <property type="project" value="UniProtKB-KW"/>
</dbReference>
<dbReference type="EMBL" id="UOFM01000274">
    <property type="protein sequence ID" value="VAW78669.1"/>
    <property type="molecule type" value="Genomic_DNA"/>
</dbReference>
<evidence type="ECO:0000256" key="4">
    <source>
        <dbReference type="ARBA" id="ARBA00022825"/>
    </source>
</evidence>
<evidence type="ECO:0000259" key="6">
    <source>
        <dbReference type="PROSITE" id="PS50106"/>
    </source>
</evidence>
<dbReference type="PRINTS" id="PR00834">
    <property type="entry name" value="PROTEASES2C"/>
</dbReference>
<feature type="domain" description="PDZ" evidence="6">
    <location>
        <begin position="279"/>
        <end position="345"/>
    </location>
</feature>
<evidence type="ECO:0000256" key="1">
    <source>
        <dbReference type="ARBA" id="ARBA00010541"/>
    </source>
</evidence>
<dbReference type="SMART" id="SM00228">
    <property type="entry name" value="PDZ"/>
    <property type="match status" value="1"/>
</dbReference>
<keyword evidence="2 7" id="KW-0645">Protease</keyword>
<gene>
    <name evidence="7" type="ORF">MNBD_GAMMA14-1460</name>
</gene>
<keyword evidence="5" id="KW-0472">Membrane</keyword>
<name>A0A3B0YWP3_9ZZZZ</name>
<dbReference type="InterPro" id="IPR036034">
    <property type="entry name" value="PDZ_sf"/>
</dbReference>
<dbReference type="SUPFAM" id="SSF50156">
    <property type="entry name" value="PDZ domain-like"/>
    <property type="match status" value="1"/>
</dbReference>
<evidence type="ECO:0000256" key="5">
    <source>
        <dbReference type="SAM" id="Phobius"/>
    </source>
</evidence>
<evidence type="ECO:0000256" key="2">
    <source>
        <dbReference type="ARBA" id="ARBA00022670"/>
    </source>
</evidence>
<protein>
    <submittedName>
        <fullName evidence="7">Outer membrane stress sensor protease DegS</fullName>
    </submittedName>
</protein>
<dbReference type="Gene3D" id="2.40.10.120">
    <property type="match status" value="1"/>
</dbReference>
<keyword evidence="5" id="KW-1133">Transmembrane helix</keyword>
<dbReference type="PANTHER" id="PTHR22939">
    <property type="entry name" value="SERINE PROTEASE FAMILY S1C HTRA-RELATED"/>
    <property type="match status" value="1"/>
</dbReference>
<dbReference type="Pfam" id="PF13365">
    <property type="entry name" value="Trypsin_2"/>
    <property type="match status" value="1"/>
</dbReference>
<comment type="similarity">
    <text evidence="1">Belongs to the peptidase S1C family.</text>
</comment>
<dbReference type="FunFam" id="2.40.10.10:FF:000001">
    <property type="entry name" value="Periplasmic serine protease DegS"/>
    <property type="match status" value="1"/>
</dbReference>
<dbReference type="Gene3D" id="2.30.42.10">
    <property type="match status" value="1"/>
</dbReference>
<dbReference type="InterPro" id="IPR001478">
    <property type="entry name" value="PDZ"/>
</dbReference>
<dbReference type="InterPro" id="IPR009003">
    <property type="entry name" value="Peptidase_S1_PA"/>
</dbReference>
<dbReference type="PANTHER" id="PTHR22939:SF129">
    <property type="entry name" value="SERINE PROTEASE HTRA2, MITOCHONDRIAL"/>
    <property type="match status" value="1"/>
</dbReference>
<dbReference type="AlphaFoldDB" id="A0A3B0YWP3"/>
<accession>A0A3B0YWP3</accession>
<keyword evidence="5" id="KW-0812">Transmembrane</keyword>
<dbReference type="InterPro" id="IPR001940">
    <property type="entry name" value="Peptidase_S1C"/>
</dbReference>
<keyword evidence="3" id="KW-0378">Hydrolase</keyword>
<evidence type="ECO:0000313" key="7">
    <source>
        <dbReference type="EMBL" id="VAW78669.1"/>
    </source>
</evidence>
<proteinExistence type="inferred from homology"/>
<reference evidence="7" key="1">
    <citation type="submission" date="2018-06" db="EMBL/GenBank/DDBJ databases">
        <authorList>
            <person name="Zhirakovskaya E."/>
        </authorList>
    </citation>
    <scope>NUCLEOTIDE SEQUENCE</scope>
</reference>
<sequence length="387" mass="41181">MNIRDTVSFFLQAATVGIVAAFLLLLFRPEWFEQKAPVVEVQQVAPHTKTDLSRHAGNGPVSYADAVEPAAKAVVNVYTAKVITRKRHPLLDDPLFQQFFGNQLGPRKRLQTSLGSGVIVSAQGYVLTNNHVIAGADEIQVLLQDGRSSRATLVGADKDTDLAVLRIKLDNLPVLPLGSTDHLRVGDVALAIGNPFGVGQTVTLGIVSATGRSQLGINRYEDFIQTDAAINPGNSGGALINAWGELIGINTAIYSRSGGSQGIGFAIPIALVSNVMQQIIEQGHVERGWLGIEAQDITPRLAESFGLANTRGMLIAGVLRDGPADNASIKPGDIIENINGKAVENARSAMAFIAQLGPGEELVIVGVRDRQPFTLKAVTGRRPDIEP</sequence>
<dbReference type="SUPFAM" id="SSF50494">
    <property type="entry name" value="Trypsin-like serine proteases"/>
    <property type="match status" value="1"/>
</dbReference>
<keyword evidence="4" id="KW-0720">Serine protease</keyword>
<dbReference type="Pfam" id="PF00595">
    <property type="entry name" value="PDZ"/>
    <property type="match status" value="1"/>
</dbReference>
<feature type="transmembrane region" description="Helical" evidence="5">
    <location>
        <begin position="6"/>
        <end position="27"/>
    </location>
</feature>
<organism evidence="7">
    <name type="scientific">hydrothermal vent metagenome</name>
    <dbReference type="NCBI Taxonomy" id="652676"/>
    <lineage>
        <taxon>unclassified sequences</taxon>
        <taxon>metagenomes</taxon>
        <taxon>ecological metagenomes</taxon>
    </lineage>
</organism>
<evidence type="ECO:0000256" key="3">
    <source>
        <dbReference type="ARBA" id="ARBA00022801"/>
    </source>
</evidence>
<dbReference type="GO" id="GO:0004252">
    <property type="term" value="F:serine-type endopeptidase activity"/>
    <property type="evidence" value="ECO:0007669"/>
    <property type="project" value="InterPro"/>
</dbReference>
<dbReference type="PROSITE" id="PS50106">
    <property type="entry name" value="PDZ"/>
    <property type="match status" value="1"/>
</dbReference>